<dbReference type="Pfam" id="PF05239">
    <property type="entry name" value="PRC"/>
    <property type="match status" value="1"/>
</dbReference>
<protein>
    <submittedName>
        <fullName evidence="2">Uncharacterized protein YrrD, contains PRC-barrel domain</fullName>
    </submittedName>
</protein>
<dbReference type="EMBL" id="FZOJ01000008">
    <property type="protein sequence ID" value="SNS32820.1"/>
    <property type="molecule type" value="Genomic_DNA"/>
</dbReference>
<dbReference type="InterPro" id="IPR011033">
    <property type="entry name" value="PRC_barrel-like_sf"/>
</dbReference>
<dbReference type="AlphaFoldDB" id="A0A239DK40"/>
<dbReference type="InterPro" id="IPR027275">
    <property type="entry name" value="PRC-brl_dom"/>
</dbReference>
<accession>A0A239DK40</accession>
<dbReference type="SUPFAM" id="SSF50346">
    <property type="entry name" value="PRC-barrel domain"/>
    <property type="match status" value="1"/>
</dbReference>
<proteinExistence type="predicted"/>
<sequence length="179" mass="20211">MLKGSELIGLSVLIDNKIDTNNFAREVIYSKKGFKVLALSLSSREHSYKYDGMIPFKKIQAITREGIIISSKNDIIFPYQIPEIEEAYNNPIKIIGFHIYNHHKDLVGVIKDTVIQKKSGKVLAFIISEGVFNDLLQGYSLLPILRYVDFHEDHVIVGDNELKSMLSQGGGLKKFLGIE</sequence>
<reference evidence="2 3" key="1">
    <citation type="submission" date="2017-06" db="EMBL/GenBank/DDBJ databases">
        <authorList>
            <person name="Kim H.J."/>
            <person name="Triplett B.A."/>
        </authorList>
    </citation>
    <scope>NUCLEOTIDE SEQUENCE [LARGE SCALE GENOMIC DNA]</scope>
    <source>
        <strain evidence="2 3">SCA</strain>
    </source>
</reference>
<dbReference type="Proteomes" id="UP000198304">
    <property type="component" value="Unassembled WGS sequence"/>
</dbReference>
<organism evidence="2 3">
    <name type="scientific">Anaerovirgula multivorans</name>
    <dbReference type="NCBI Taxonomy" id="312168"/>
    <lineage>
        <taxon>Bacteria</taxon>
        <taxon>Bacillati</taxon>
        <taxon>Bacillota</taxon>
        <taxon>Clostridia</taxon>
        <taxon>Peptostreptococcales</taxon>
        <taxon>Natronincolaceae</taxon>
        <taxon>Anaerovirgula</taxon>
    </lineage>
</organism>
<gene>
    <name evidence="2" type="ORF">SAMN05446037_10089</name>
</gene>
<evidence type="ECO:0000313" key="2">
    <source>
        <dbReference type="EMBL" id="SNS32820.1"/>
    </source>
</evidence>
<keyword evidence="3" id="KW-1185">Reference proteome</keyword>
<evidence type="ECO:0000313" key="3">
    <source>
        <dbReference type="Proteomes" id="UP000198304"/>
    </source>
</evidence>
<dbReference type="RefSeq" id="WP_089282695.1">
    <property type="nucleotide sequence ID" value="NZ_FZOJ01000008.1"/>
</dbReference>
<evidence type="ECO:0000259" key="1">
    <source>
        <dbReference type="Pfam" id="PF05239"/>
    </source>
</evidence>
<feature type="domain" description="PRC-barrel" evidence="1">
    <location>
        <begin position="94"/>
        <end position="157"/>
    </location>
</feature>
<dbReference type="OrthoDB" id="1707618at2"/>
<name>A0A239DK40_9FIRM</name>